<proteinExistence type="predicted"/>
<dbReference type="PANTHER" id="PTHR36456:SF1">
    <property type="entry name" value="UPF0232 PROTEIN SCO3875"/>
    <property type="match status" value="1"/>
</dbReference>
<dbReference type="OrthoDB" id="194958at2"/>
<evidence type="ECO:0000313" key="2">
    <source>
        <dbReference type="Proteomes" id="UP000290218"/>
    </source>
</evidence>
<protein>
    <submittedName>
        <fullName evidence="1">DUF721 domain-containing protein</fullName>
    </submittedName>
</protein>
<dbReference type="InterPro" id="IPR007922">
    <property type="entry name" value="DciA-like"/>
</dbReference>
<reference evidence="1 2" key="1">
    <citation type="submission" date="2019-01" db="EMBL/GenBank/DDBJ databases">
        <title>Lacunisphaera sp. strain TWA-58.</title>
        <authorList>
            <person name="Chen W.-M."/>
        </authorList>
    </citation>
    <scope>NUCLEOTIDE SEQUENCE [LARGE SCALE GENOMIC DNA]</scope>
    <source>
        <strain evidence="1 2">TWA-58</strain>
    </source>
</reference>
<sequence>MLLRVVPPDEPKEFSREVENLIAGFRGLPVDEGRSKRRKTQELGPLIDELLVKYRISHDSLEHSIREKWPELVGVANATYSHPLIVERNLLVVLVSHAVVRNELFHHRSMILEKLRKLPGCDGIKGLALRSN</sequence>
<evidence type="ECO:0000313" key="1">
    <source>
        <dbReference type="EMBL" id="RXK53261.1"/>
    </source>
</evidence>
<dbReference type="Pfam" id="PF05258">
    <property type="entry name" value="DciA"/>
    <property type="match status" value="1"/>
</dbReference>
<dbReference type="PANTHER" id="PTHR36456">
    <property type="entry name" value="UPF0232 PROTEIN SCO3875"/>
    <property type="match status" value="1"/>
</dbReference>
<comment type="caution">
    <text evidence="1">The sequence shown here is derived from an EMBL/GenBank/DDBJ whole genome shotgun (WGS) entry which is preliminary data.</text>
</comment>
<dbReference type="AlphaFoldDB" id="A0A4Q1C4G5"/>
<accession>A0A4Q1C4G5</accession>
<name>A0A4Q1C4G5_9BACT</name>
<dbReference type="Proteomes" id="UP000290218">
    <property type="component" value="Unassembled WGS sequence"/>
</dbReference>
<keyword evidence="2" id="KW-1185">Reference proteome</keyword>
<organism evidence="1 2">
    <name type="scientific">Oleiharenicola lentus</name>
    <dbReference type="NCBI Taxonomy" id="2508720"/>
    <lineage>
        <taxon>Bacteria</taxon>
        <taxon>Pseudomonadati</taxon>
        <taxon>Verrucomicrobiota</taxon>
        <taxon>Opitutia</taxon>
        <taxon>Opitutales</taxon>
        <taxon>Opitutaceae</taxon>
        <taxon>Oleiharenicola</taxon>
    </lineage>
</organism>
<dbReference type="EMBL" id="SDHX01000002">
    <property type="protein sequence ID" value="RXK53261.1"/>
    <property type="molecule type" value="Genomic_DNA"/>
</dbReference>
<gene>
    <name evidence="1" type="ORF">ESB00_16310</name>
</gene>